<comment type="caution">
    <text evidence="1">The sequence shown here is derived from an EMBL/GenBank/DDBJ whole genome shotgun (WGS) entry which is preliminary data.</text>
</comment>
<name>A0A0G1Y508_9BACT</name>
<evidence type="ECO:0000313" key="1">
    <source>
        <dbReference type="EMBL" id="KKW09972.1"/>
    </source>
</evidence>
<evidence type="ECO:0000313" key="2">
    <source>
        <dbReference type="Proteomes" id="UP000034588"/>
    </source>
</evidence>
<proteinExistence type="predicted"/>
<dbReference type="Proteomes" id="UP000034588">
    <property type="component" value="Unassembled WGS sequence"/>
</dbReference>
<dbReference type="EMBL" id="LCQD01000050">
    <property type="protein sequence ID" value="KKW09972.1"/>
    <property type="molecule type" value="Genomic_DNA"/>
</dbReference>
<accession>A0A0G1Y508</accession>
<reference evidence="1 2" key="1">
    <citation type="journal article" date="2015" name="Nature">
        <title>rRNA introns, odd ribosomes, and small enigmatic genomes across a large radiation of phyla.</title>
        <authorList>
            <person name="Brown C.T."/>
            <person name="Hug L.A."/>
            <person name="Thomas B.C."/>
            <person name="Sharon I."/>
            <person name="Castelle C.J."/>
            <person name="Singh A."/>
            <person name="Wilkins M.J."/>
            <person name="Williams K.H."/>
            <person name="Banfield J.F."/>
        </authorList>
    </citation>
    <scope>NUCLEOTIDE SEQUENCE [LARGE SCALE GENOMIC DNA]</scope>
</reference>
<gene>
    <name evidence="1" type="ORF">UY48_C0050G0001</name>
</gene>
<protein>
    <submittedName>
        <fullName evidence="1">Uncharacterized protein</fullName>
    </submittedName>
</protein>
<dbReference type="AlphaFoldDB" id="A0A0G1Y508"/>
<organism evidence="1 2">
    <name type="scientific">Candidatus Gottesmanbacteria bacterium GW2011_GWB1_49_7</name>
    <dbReference type="NCBI Taxonomy" id="1618448"/>
    <lineage>
        <taxon>Bacteria</taxon>
        <taxon>Candidatus Gottesmaniibacteriota</taxon>
    </lineage>
</organism>
<sequence>MFGAHFFGQLFLGHTRFQSLADDGSDNGKFRLKAVILSLDFRIFESLFLKTREWNELNLSVVIHDECITYTLSFCQELNSRNCDVYLLLGSFLRLFDEGVNQDCALIVKAVKDAYFSVASNPEFIKII</sequence>